<comment type="caution">
    <text evidence="1">The sequence shown here is derived from an EMBL/GenBank/DDBJ whole genome shotgun (WGS) entry which is preliminary data.</text>
</comment>
<dbReference type="EMBL" id="CAJVPW010006321">
    <property type="protein sequence ID" value="CAG8567417.1"/>
    <property type="molecule type" value="Genomic_DNA"/>
</dbReference>
<reference evidence="1" key="1">
    <citation type="submission" date="2021-06" db="EMBL/GenBank/DDBJ databases">
        <authorList>
            <person name="Kallberg Y."/>
            <person name="Tangrot J."/>
            <person name="Rosling A."/>
        </authorList>
    </citation>
    <scope>NUCLEOTIDE SEQUENCE</scope>
    <source>
        <strain evidence="1">28 12/20/2015</strain>
    </source>
</reference>
<dbReference type="Proteomes" id="UP000789366">
    <property type="component" value="Unassembled WGS sequence"/>
</dbReference>
<gene>
    <name evidence="1" type="ORF">SPELUC_LOCUS5856</name>
</gene>
<accession>A0ACA9MAY3</accession>
<protein>
    <submittedName>
        <fullName evidence="1">4453_t:CDS:1</fullName>
    </submittedName>
</protein>
<feature type="non-terminal residue" evidence="1">
    <location>
        <position position="457"/>
    </location>
</feature>
<sequence>MSENLDPNYEREFEIPPIDISNSNMLDDVVSNLKLKNNDQSTDLNKIVTTIDVISINSQNFNENNTVNSPDIIENNTVNSPEIIENNTVNSPDFIDNDNVSLTAMSNSVTFQERKKTSTTRTSDESLAIQLEETSGNLINAQSDEIDNDSQNDEIDISFQNDESDIDSQNDESDIDSQIYDSDIDFQNDDDISIVSGQGDINTRPDQFNQEPPKTFMQNLSIKRIFARKKKKNKLNSLEKNDDDDDNNLGATSYSFIDDPSAEQARNAKKSMVFVIGNFKELGDERYGIVKLKRHLKNPIHWYSDPINIPLINLDGRSFHYRYFIYNGSIKGGLTKKLFGQLSIKGSSSNEEIIPDRRFDKKNWSHDFRKHEFTFRENHFDVWANSVECEYHLRFKDIQKYYPYVSFIYESITETNLKAKIIEYLDINKKHAVVLEFDVIENFVFKHFNISNFVKQN</sequence>
<evidence type="ECO:0000313" key="1">
    <source>
        <dbReference type="EMBL" id="CAG8567417.1"/>
    </source>
</evidence>
<keyword evidence="2" id="KW-1185">Reference proteome</keyword>
<proteinExistence type="predicted"/>
<organism evidence="1 2">
    <name type="scientific">Cetraspora pellucida</name>
    <dbReference type="NCBI Taxonomy" id="1433469"/>
    <lineage>
        <taxon>Eukaryota</taxon>
        <taxon>Fungi</taxon>
        <taxon>Fungi incertae sedis</taxon>
        <taxon>Mucoromycota</taxon>
        <taxon>Glomeromycotina</taxon>
        <taxon>Glomeromycetes</taxon>
        <taxon>Diversisporales</taxon>
        <taxon>Gigasporaceae</taxon>
        <taxon>Cetraspora</taxon>
    </lineage>
</organism>
<name>A0ACA9MAY3_9GLOM</name>
<evidence type="ECO:0000313" key="2">
    <source>
        <dbReference type="Proteomes" id="UP000789366"/>
    </source>
</evidence>